<dbReference type="SUPFAM" id="SSF47266">
    <property type="entry name" value="4-helical cytokines"/>
    <property type="match status" value="1"/>
</dbReference>
<dbReference type="InterPro" id="IPR009079">
    <property type="entry name" value="4_helix_cytokine-like_core"/>
</dbReference>
<dbReference type="Proteomes" id="UP001221898">
    <property type="component" value="Unassembled WGS sequence"/>
</dbReference>
<evidence type="ECO:0000313" key="4">
    <source>
        <dbReference type="Proteomes" id="UP001221898"/>
    </source>
</evidence>
<evidence type="ECO:0008006" key="5">
    <source>
        <dbReference type="Google" id="ProtNLM"/>
    </source>
</evidence>
<evidence type="ECO:0000313" key="3">
    <source>
        <dbReference type="EMBL" id="KAJ8398857.1"/>
    </source>
</evidence>
<keyword evidence="2" id="KW-0732">Signal</keyword>
<evidence type="ECO:0000256" key="2">
    <source>
        <dbReference type="SAM" id="SignalP"/>
    </source>
</evidence>
<feature type="signal peptide" evidence="2">
    <location>
        <begin position="1"/>
        <end position="20"/>
    </location>
</feature>
<protein>
    <recommendedName>
        <fullName evidence="5">Interleukin-5</fullName>
    </recommendedName>
</protein>
<keyword evidence="4" id="KW-1185">Reference proteome</keyword>
<dbReference type="EMBL" id="JAINUG010000087">
    <property type="protein sequence ID" value="KAJ8398857.1"/>
    <property type="molecule type" value="Genomic_DNA"/>
</dbReference>
<organism evidence="3 4">
    <name type="scientific">Aldrovandia affinis</name>
    <dbReference type="NCBI Taxonomy" id="143900"/>
    <lineage>
        <taxon>Eukaryota</taxon>
        <taxon>Metazoa</taxon>
        <taxon>Chordata</taxon>
        <taxon>Craniata</taxon>
        <taxon>Vertebrata</taxon>
        <taxon>Euteleostomi</taxon>
        <taxon>Actinopterygii</taxon>
        <taxon>Neopterygii</taxon>
        <taxon>Teleostei</taxon>
        <taxon>Notacanthiformes</taxon>
        <taxon>Halosauridae</taxon>
        <taxon>Aldrovandia</taxon>
    </lineage>
</organism>
<feature type="compositionally biased region" description="Basic residues" evidence="1">
    <location>
        <begin position="142"/>
        <end position="157"/>
    </location>
</feature>
<reference evidence="3" key="1">
    <citation type="journal article" date="2023" name="Science">
        <title>Genome structures resolve the early diversification of teleost fishes.</title>
        <authorList>
            <person name="Parey E."/>
            <person name="Louis A."/>
            <person name="Montfort J."/>
            <person name="Bouchez O."/>
            <person name="Roques C."/>
            <person name="Iampietro C."/>
            <person name="Lluch J."/>
            <person name="Castinel A."/>
            <person name="Donnadieu C."/>
            <person name="Desvignes T."/>
            <person name="Floi Bucao C."/>
            <person name="Jouanno E."/>
            <person name="Wen M."/>
            <person name="Mejri S."/>
            <person name="Dirks R."/>
            <person name="Jansen H."/>
            <person name="Henkel C."/>
            <person name="Chen W.J."/>
            <person name="Zahm M."/>
            <person name="Cabau C."/>
            <person name="Klopp C."/>
            <person name="Thompson A.W."/>
            <person name="Robinson-Rechavi M."/>
            <person name="Braasch I."/>
            <person name="Lecointre G."/>
            <person name="Bobe J."/>
            <person name="Postlethwait J.H."/>
            <person name="Berthelot C."/>
            <person name="Roest Crollius H."/>
            <person name="Guiguen Y."/>
        </authorList>
    </citation>
    <scope>NUCLEOTIDE SEQUENCE</scope>
    <source>
        <strain evidence="3">NC1722</strain>
    </source>
</reference>
<feature type="chain" id="PRO_5042136047" description="Interleukin-5" evidence="2">
    <location>
        <begin position="21"/>
        <end position="157"/>
    </location>
</feature>
<gene>
    <name evidence="3" type="ORF">AAFF_G00417650</name>
</gene>
<evidence type="ECO:0000256" key="1">
    <source>
        <dbReference type="SAM" id="MobiDB-lite"/>
    </source>
</evidence>
<feature type="region of interest" description="Disordered" evidence="1">
    <location>
        <begin position="138"/>
        <end position="157"/>
    </location>
</feature>
<name>A0AAD7SAP7_9TELE</name>
<accession>A0AAD7SAP7</accession>
<comment type="caution">
    <text evidence="3">The sequence shown here is derived from an EMBL/GenBank/DDBJ whole genome shotgun (WGS) entry which is preliminary data.</text>
</comment>
<sequence length="157" mass="18274">MRCTLLFFTVFCCLWRVATTGVLMQIGPLGNHENVQKILELTEASIMHGNDQDLIKQFKEEFHEKPQGIVILKEVLDFYQEVFKKAPLKTENQKIIPILLSRLGREVEHCLKSPGVSKAVGEFHTVLDWVDSYIHQKMSKGNQRRKRRPLRISLHKH</sequence>
<dbReference type="AlphaFoldDB" id="A0AAD7SAP7"/>
<proteinExistence type="predicted"/>